<feature type="domain" description="N-acetyltransferase" evidence="3">
    <location>
        <begin position="3"/>
        <end position="134"/>
    </location>
</feature>
<dbReference type="Gene3D" id="3.40.630.30">
    <property type="match status" value="1"/>
</dbReference>
<evidence type="ECO:0000313" key="4">
    <source>
        <dbReference type="EMBL" id="TYS01442.1"/>
    </source>
</evidence>
<dbReference type="EMBL" id="VTEG01000001">
    <property type="protein sequence ID" value="TYS01442.1"/>
    <property type="molecule type" value="Genomic_DNA"/>
</dbReference>
<organism evidence="4 5">
    <name type="scientific">Rossellomorea vietnamensis</name>
    <dbReference type="NCBI Taxonomy" id="218284"/>
    <lineage>
        <taxon>Bacteria</taxon>
        <taxon>Bacillati</taxon>
        <taxon>Bacillota</taxon>
        <taxon>Bacilli</taxon>
        <taxon>Bacillales</taxon>
        <taxon>Bacillaceae</taxon>
        <taxon>Rossellomorea</taxon>
    </lineage>
</organism>
<proteinExistence type="predicted"/>
<dbReference type="AlphaFoldDB" id="A0A5D4MIF0"/>
<comment type="caution">
    <text evidence="4">The sequence shown here is derived from an EMBL/GenBank/DDBJ whole genome shotgun (WGS) entry which is preliminary data.</text>
</comment>
<dbReference type="Proteomes" id="UP000325182">
    <property type="component" value="Unassembled WGS sequence"/>
</dbReference>
<sequence>MNIKIHSCEEKEIKACDIALLYKHAGWWDKRDKRDIEKMLKKQISVGAWNGNTLIGFARAVTDGVFRAYLEDVILHKEWRKSGIGTRMVSSLLDELVHIDIVSLFCEEEHIPFYEKSGFKKSRSQFIMHRKKGM</sequence>
<dbReference type="GO" id="GO:0008080">
    <property type="term" value="F:N-acetyltransferase activity"/>
    <property type="evidence" value="ECO:0007669"/>
    <property type="project" value="InterPro"/>
</dbReference>
<dbReference type="PANTHER" id="PTHR43626:SF4">
    <property type="entry name" value="GCN5-RELATED N-ACETYLTRANSFERASE 2, CHLOROPLASTIC"/>
    <property type="match status" value="1"/>
</dbReference>
<dbReference type="InterPro" id="IPR045039">
    <property type="entry name" value="NSI-like"/>
</dbReference>
<dbReference type="PANTHER" id="PTHR43626">
    <property type="entry name" value="ACYL-COA N-ACYLTRANSFERASE"/>
    <property type="match status" value="1"/>
</dbReference>
<keyword evidence="2" id="KW-0012">Acyltransferase</keyword>
<name>A0A5D4MIF0_9BACI</name>
<dbReference type="CDD" id="cd04301">
    <property type="entry name" value="NAT_SF"/>
    <property type="match status" value="1"/>
</dbReference>
<accession>A0A5D4MIF0</accession>
<dbReference type="InterPro" id="IPR000182">
    <property type="entry name" value="GNAT_dom"/>
</dbReference>
<evidence type="ECO:0000313" key="5">
    <source>
        <dbReference type="Proteomes" id="UP000325182"/>
    </source>
</evidence>
<evidence type="ECO:0000256" key="1">
    <source>
        <dbReference type="ARBA" id="ARBA00022679"/>
    </source>
</evidence>
<evidence type="ECO:0000259" key="3">
    <source>
        <dbReference type="PROSITE" id="PS51186"/>
    </source>
</evidence>
<dbReference type="GO" id="GO:0005737">
    <property type="term" value="C:cytoplasm"/>
    <property type="evidence" value="ECO:0007669"/>
    <property type="project" value="TreeGrafter"/>
</dbReference>
<dbReference type="Pfam" id="PF00583">
    <property type="entry name" value="Acetyltransf_1"/>
    <property type="match status" value="1"/>
</dbReference>
<keyword evidence="1 4" id="KW-0808">Transferase</keyword>
<gene>
    <name evidence="4" type="ORF">FZC84_01970</name>
</gene>
<dbReference type="RefSeq" id="WP_148952773.1">
    <property type="nucleotide sequence ID" value="NZ_VTEG01000001.1"/>
</dbReference>
<dbReference type="InterPro" id="IPR016181">
    <property type="entry name" value="Acyl_CoA_acyltransferase"/>
</dbReference>
<evidence type="ECO:0000256" key="2">
    <source>
        <dbReference type="ARBA" id="ARBA00023315"/>
    </source>
</evidence>
<reference evidence="4 5" key="1">
    <citation type="submission" date="2019-08" db="EMBL/GenBank/DDBJ databases">
        <title>Bacillus genomes from the desert of Cuatro Cienegas, Coahuila.</title>
        <authorList>
            <person name="Olmedo-Alvarez G."/>
        </authorList>
    </citation>
    <scope>NUCLEOTIDE SEQUENCE [LARGE SCALE GENOMIC DNA]</scope>
    <source>
        <strain evidence="4 5">CH128b_4D</strain>
    </source>
</reference>
<dbReference type="SUPFAM" id="SSF55729">
    <property type="entry name" value="Acyl-CoA N-acyltransferases (Nat)"/>
    <property type="match status" value="1"/>
</dbReference>
<dbReference type="PROSITE" id="PS51186">
    <property type="entry name" value="GNAT"/>
    <property type="match status" value="1"/>
</dbReference>
<protein>
    <submittedName>
        <fullName evidence="4">GNAT family N-acetyltransferase</fullName>
    </submittedName>
</protein>